<dbReference type="Pfam" id="PF02136">
    <property type="entry name" value="NTF2"/>
    <property type="match status" value="1"/>
</dbReference>
<gene>
    <name evidence="6" type="ORF">CAPTEDRAFT_106742</name>
</gene>
<dbReference type="GO" id="GO:0005737">
    <property type="term" value="C:cytoplasm"/>
    <property type="evidence" value="ECO:0007669"/>
    <property type="project" value="UniProtKB-SubCell"/>
</dbReference>
<dbReference type="Gene3D" id="3.10.450.50">
    <property type="match status" value="1"/>
</dbReference>
<comment type="subcellular location">
    <subcellularLocation>
        <location evidence="4">Cytoplasm</location>
    </subcellularLocation>
    <subcellularLocation>
        <location evidence="4">Nucleus</location>
    </subcellularLocation>
</comment>
<dbReference type="Proteomes" id="UP000014760">
    <property type="component" value="Unassembled WGS sequence"/>
</dbReference>
<dbReference type="PANTHER" id="PTHR12612">
    <property type="entry name" value="NUCLEAR TRANSPORT FACTOR 2"/>
    <property type="match status" value="1"/>
</dbReference>
<name>R7U2C3_CAPTE</name>
<feature type="non-terminal residue" evidence="6">
    <location>
        <position position="1"/>
    </location>
</feature>
<dbReference type="InterPro" id="IPR018222">
    <property type="entry name" value="Nuclear_transport_factor_2_euk"/>
</dbReference>
<evidence type="ECO:0000256" key="3">
    <source>
        <dbReference type="ARBA" id="ARBA00023242"/>
    </source>
</evidence>
<dbReference type="InterPro" id="IPR045875">
    <property type="entry name" value="NTF2"/>
</dbReference>
<dbReference type="PROSITE" id="PS50177">
    <property type="entry name" value="NTF2_DOMAIN"/>
    <property type="match status" value="1"/>
</dbReference>
<dbReference type="OMA" id="THAFTQT"/>
<dbReference type="GO" id="GO:0005634">
    <property type="term" value="C:nucleus"/>
    <property type="evidence" value="ECO:0007669"/>
    <property type="project" value="UniProtKB-SubCell"/>
</dbReference>
<dbReference type="STRING" id="283909.R7U2C3"/>
<keyword evidence="4" id="KW-0963">Cytoplasm</keyword>
<dbReference type="InterPro" id="IPR032710">
    <property type="entry name" value="NTF2-like_dom_sf"/>
</dbReference>
<sequence length="130" mass="14721">QEIKALSKAADTACEQFVKLYYETMEKRRHMVSKFYMDSSTLLWNGNPAKGLTEVTSFLENVPSTKYVIEGMDTHPMPGEPIVDQKSILVTTSGTVQYEDSNSKGFFQNFILTAQGTTWKIVSDSMRTFE</sequence>
<protein>
    <recommendedName>
        <fullName evidence="4">NTF2-related export protein</fullName>
    </recommendedName>
</protein>
<dbReference type="CDD" id="cd00780">
    <property type="entry name" value="NTF2"/>
    <property type="match status" value="1"/>
</dbReference>
<organism evidence="6">
    <name type="scientific">Capitella teleta</name>
    <name type="common">Polychaete worm</name>
    <dbReference type="NCBI Taxonomy" id="283909"/>
    <lineage>
        <taxon>Eukaryota</taxon>
        <taxon>Metazoa</taxon>
        <taxon>Spiralia</taxon>
        <taxon>Lophotrochozoa</taxon>
        <taxon>Annelida</taxon>
        <taxon>Polychaeta</taxon>
        <taxon>Sedentaria</taxon>
        <taxon>Scolecida</taxon>
        <taxon>Capitellidae</taxon>
        <taxon>Capitella</taxon>
    </lineage>
</organism>
<reference evidence="8" key="1">
    <citation type="submission" date="2012-12" db="EMBL/GenBank/DDBJ databases">
        <authorList>
            <person name="Hellsten U."/>
            <person name="Grimwood J."/>
            <person name="Chapman J.A."/>
            <person name="Shapiro H."/>
            <person name="Aerts A."/>
            <person name="Otillar R.P."/>
            <person name="Terry A.Y."/>
            <person name="Boore J.L."/>
            <person name="Simakov O."/>
            <person name="Marletaz F."/>
            <person name="Cho S.-J."/>
            <person name="Edsinger-Gonzales E."/>
            <person name="Havlak P."/>
            <person name="Kuo D.-H."/>
            <person name="Larsson T."/>
            <person name="Lv J."/>
            <person name="Arendt D."/>
            <person name="Savage R."/>
            <person name="Osoegawa K."/>
            <person name="de Jong P."/>
            <person name="Lindberg D.R."/>
            <person name="Seaver E.C."/>
            <person name="Weisblat D.A."/>
            <person name="Putnam N.H."/>
            <person name="Grigoriev I.V."/>
            <person name="Rokhsar D.S."/>
        </authorList>
    </citation>
    <scope>NUCLEOTIDE SEQUENCE</scope>
    <source>
        <strain evidence="8">I ESC-2004</strain>
    </source>
</reference>
<keyword evidence="8" id="KW-1185">Reference proteome</keyword>
<dbReference type="EMBL" id="AMQN01009790">
    <property type="status" value="NOT_ANNOTATED_CDS"/>
    <property type="molecule type" value="Genomic_DNA"/>
</dbReference>
<evidence type="ECO:0000256" key="1">
    <source>
        <dbReference type="ARBA" id="ARBA00022448"/>
    </source>
</evidence>
<evidence type="ECO:0000256" key="4">
    <source>
        <dbReference type="RuleBase" id="RU369002"/>
    </source>
</evidence>
<dbReference type="FunFam" id="3.10.450.50:FF:000006">
    <property type="entry name" value="NTF2-related export protein 2 isoform 1"/>
    <property type="match status" value="1"/>
</dbReference>
<evidence type="ECO:0000259" key="5">
    <source>
        <dbReference type="PROSITE" id="PS50177"/>
    </source>
</evidence>
<dbReference type="GO" id="GO:0051028">
    <property type="term" value="P:mRNA transport"/>
    <property type="evidence" value="ECO:0007669"/>
    <property type="project" value="UniProtKB-UniRule"/>
</dbReference>
<dbReference type="GO" id="GO:0006913">
    <property type="term" value="P:nucleocytoplasmic transport"/>
    <property type="evidence" value="ECO:0007669"/>
    <property type="project" value="UniProtKB-UniRule"/>
</dbReference>
<keyword evidence="1 4" id="KW-0813">Transport</keyword>
<dbReference type="FunCoup" id="R7U2C3">
    <property type="interactions" value="1273"/>
</dbReference>
<dbReference type="EMBL" id="KB306242">
    <property type="protein sequence ID" value="ELU00043.1"/>
    <property type="molecule type" value="Genomic_DNA"/>
</dbReference>
<dbReference type="HOGENOM" id="CLU_122448_1_1_1"/>
<keyword evidence="3 4" id="KW-0539">Nucleus</keyword>
<comment type="function">
    <text evidence="4">Has a role in nuclear-cytoplasmic transport of proteins and mRNAs.</text>
</comment>
<accession>R7U2C3</accession>
<dbReference type="EnsemblMetazoa" id="CapteT106742">
    <property type="protein sequence ID" value="CapteP106742"/>
    <property type="gene ID" value="CapteG106742"/>
</dbReference>
<dbReference type="InterPro" id="IPR002075">
    <property type="entry name" value="NTF2_dom"/>
</dbReference>
<feature type="domain" description="NTF2" evidence="5">
    <location>
        <begin position="13"/>
        <end position="128"/>
    </location>
</feature>
<dbReference type="AlphaFoldDB" id="R7U2C3"/>
<keyword evidence="2 4" id="KW-0653">Protein transport</keyword>
<evidence type="ECO:0000313" key="8">
    <source>
        <dbReference type="Proteomes" id="UP000014760"/>
    </source>
</evidence>
<dbReference type="SUPFAM" id="SSF54427">
    <property type="entry name" value="NTF2-like"/>
    <property type="match status" value="1"/>
</dbReference>
<evidence type="ECO:0000313" key="6">
    <source>
        <dbReference type="EMBL" id="ELU00043.1"/>
    </source>
</evidence>
<dbReference type="GO" id="GO:0015031">
    <property type="term" value="P:protein transport"/>
    <property type="evidence" value="ECO:0007669"/>
    <property type="project" value="UniProtKB-KW"/>
</dbReference>
<reference evidence="6 8" key="2">
    <citation type="journal article" date="2013" name="Nature">
        <title>Insights into bilaterian evolution from three spiralian genomes.</title>
        <authorList>
            <person name="Simakov O."/>
            <person name="Marletaz F."/>
            <person name="Cho S.J."/>
            <person name="Edsinger-Gonzales E."/>
            <person name="Havlak P."/>
            <person name="Hellsten U."/>
            <person name="Kuo D.H."/>
            <person name="Larsson T."/>
            <person name="Lv J."/>
            <person name="Arendt D."/>
            <person name="Savage R."/>
            <person name="Osoegawa K."/>
            <person name="de Jong P."/>
            <person name="Grimwood J."/>
            <person name="Chapman J.A."/>
            <person name="Shapiro H."/>
            <person name="Aerts A."/>
            <person name="Otillar R.P."/>
            <person name="Terry A.Y."/>
            <person name="Boore J.L."/>
            <person name="Grigoriev I.V."/>
            <person name="Lindberg D.R."/>
            <person name="Seaver E.C."/>
            <person name="Weisblat D.A."/>
            <person name="Putnam N.H."/>
            <person name="Rokhsar D.S."/>
        </authorList>
    </citation>
    <scope>NUCLEOTIDE SEQUENCE</scope>
    <source>
        <strain evidence="6 8">I ESC-2004</strain>
    </source>
</reference>
<proteinExistence type="predicted"/>
<evidence type="ECO:0000313" key="7">
    <source>
        <dbReference type="EnsemblMetazoa" id="CapteP106742"/>
    </source>
</evidence>
<reference evidence="7" key="3">
    <citation type="submission" date="2015-06" db="UniProtKB">
        <authorList>
            <consortium name="EnsemblMetazoa"/>
        </authorList>
    </citation>
    <scope>IDENTIFICATION</scope>
</reference>
<dbReference type="OrthoDB" id="25408at2759"/>
<evidence type="ECO:0000256" key="2">
    <source>
        <dbReference type="ARBA" id="ARBA00022927"/>
    </source>
</evidence>